<dbReference type="Proteomes" id="UP000887579">
    <property type="component" value="Unplaced"/>
</dbReference>
<evidence type="ECO:0000313" key="2">
    <source>
        <dbReference type="WBParaSite" id="ES5_v2.g6443.t1"/>
    </source>
</evidence>
<reference evidence="2" key="1">
    <citation type="submission" date="2022-11" db="UniProtKB">
        <authorList>
            <consortium name="WormBaseParasite"/>
        </authorList>
    </citation>
    <scope>IDENTIFICATION</scope>
</reference>
<evidence type="ECO:0000313" key="1">
    <source>
        <dbReference type="Proteomes" id="UP000887579"/>
    </source>
</evidence>
<protein>
    <submittedName>
        <fullName evidence="2">Neuralized</fullName>
    </submittedName>
</protein>
<sequence length="693" mass="76434">MPDNMCFFKGGGGTSNRTFSAFDETIINRGTIASPRPLIKFHTVHGSNITLSDNRLLAKRRQNVFCKGVVFSDRPIEIDEIVCIRLTEVCNSWSGVLRFGVTNVDPASFRDIELPKFACPDLTAKTGYWAKALADRYSIQGSVLHFHLSTLGTLYIGCNGYSKGSYLHEIDVSKPLWIMMDIYGKSVAVEFLNEINEATRMTAATIEEGRLTNVSNNRTRVPEPPTVTLTSSSTSSLPAPTPSAPSFSALSHPVSSPSVSNPSLDSLPYRFHTLTGVNANRVSDWEVVRKDNQYDRAYCFLSRPIVIDEVVSIKVLAVEQDFHGSLAFGLTNCRPNILRPSQLPADSDDLLERLEYWVVIKDVAALPERGDILSFCLKQDGRLLFAKNRGFPRPIMFMDTSVELWPFFDVFGRTKRIQLIKPQRLNTLSEESSDSRESSSEPPARPPPPRFSTDSFISDFANLDIQPMERFNSTSSNLHTSASPLLNLSRTPDPPPTTRESNASSYIFNLRSSNSDSNPVTDRSASINDDSAFRRFNSQISQPTPERSPISDSYNASNAASARLNNAENLLLRNLATLYTSPTTAGSAPQFPIPVIPPRNNDSSSFLSRNTASASPAISALPSSSSLTYREKTPNDSNANECVICFSSAPNAAVYRCGHVCMCLACARQLMGDQGKCPMCRQIITDVVQLFFS</sequence>
<dbReference type="WBParaSite" id="ES5_v2.g6443.t1">
    <property type="protein sequence ID" value="ES5_v2.g6443.t1"/>
    <property type="gene ID" value="ES5_v2.g6443"/>
</dbReference>
<proteinExistence type="predicted"/>
<accession>A0AC34GPY8</accession>
<organism evidence="1 2">
    <name type="scientific">Panagrolaimus sp. ES5</name>
    <dbReference type="NCBI Taxonomy" id="591445"/>
    <lineage>
        <taxon>Eukaryota</taxon>
        <taxon>Metazoa</taxon>
        <taxon>Ecdysozoa</taxon>
        <taxon>Nematoda</taxon>
        <taxon>Chromadorea</taxon>
        <taxon>Rhabditida</taxon>
        <taxon>Tylenchina</taxon>
        <taxon>Panagrolaimomorpha</taxon>
        <taxon>Panagrolaimoidea</taxon>
        <taxon>Panagrolaimidae</taxon>
        <taxon>Panagrolaimus</taxon>
    </lineage>
</organism>
<name>A0AC34GPY8_9BILA</name>